<evidence type="ECO:0000313" key="4">
    <source>
        <dbReference type="Proteomes" id="UP000064007"/>
    </source>
</evidence>
<accession>A0A0D6EW64</accession>
<dbReference type="PIRSF" id="PIRSF037228">
    <property type="entry name" value="Lant_mod_RumM"/>
    <property type="match status" value="1"/>
</dbReference>
<dbReference type="GO" id="GO:0005886">
    <property type="term" value="C:plasma membrane"/>
    <property type="evidence" value="ECO:0007669"/>
    <property type="project" value="TreeGrafter"/>
</dbReference>
<dbReference type="GO" id="GO:0005975">
    <property type="term" value="P:carbohydrate metabolic process"/>
    <property type="evidence" value="ECO:0007669"/>
    <property type="project" value="InterPro"/>
</dbReference>
<reference evidence="4" key="1">
    <citation type="submission" date="2014-12" db="EMBL/GenBank/DDBJ databases">
        <authorList>
            <person name="Salcher M.M."/>
        </authorList>
    </citation>
    <scope>NUCLEOTIDE SEQUENCE [LARGE SCALE GENOMIC DNA]</scope>
    <source>
        <strain evidence="4">MMS-10A-171</strain>
    </source>
</reference>
<keyword evidence="1" id="KW-0862">Zinc</keyword>
<dbReference type="Pfam" id="PF05147">
    <property type="entry name" value="LANC_like"/>
    <property type="match status" value="1"/>
</dbReference>
<feature type="domain" description="Lantibiotic biosynthesis protein dehydration" evidence="2">
    <location>
        <begin position="1"/>
        <end position="228"/>
    </location>
</feature>
<dbReference type="Gene3D" id="1.50.10.10">
    <property type="match status" value="1"/>
</dbReference>
<dbReference type="PANTHER" id="PTHR12736:SF7">
    <property type="entry name" value="LANC-LIKE PROTEIN 3"/>
    <property type="match status" value="1"/>
</dbReference>
<dbReference type="EMBL" id="LN827929">
    <property type="protein sequence ID" value="CEZ19741.1"/>
    <property type="molecule type" value="Genomic_DNA"/>
</dbReference>
<dbReference type="KEGG" id="mbat:BN1208_0856"/>
<gene>
    <name evidence="3" type="ORF">BN1208_0856</name>
</gene>
<dbReference type="Pfam" id="PF13575">
    <property type="entry name" value="DUF4135"/>
    <property type="match status" value="1"/>
</dbReference>
<dbReference type="PRINTS" id="PR01950">
    <property type="entry name" value="LANCSUPER"/>
</dbReference>
<organism evidence="3 4">
    <name type="scientific">Candidatus Methylopumilus planktonicus</name>
    <dbReference type="NCBI Taxonomy" id="1581557"/>
    <lineage>
        <taxon>Bacteria</taxon>
        <taxon>Pseudomonadati</taxon>
        <taxon>Pseudomonadota</taxon>
        <taxon>Betaproteobacteria</taxon>
        <taxon>Nitrosomonadales</taxon>
        <taxon>Methylophilaceae</taxon>
        <taxon>Candidatus Methylopumilus</taxon>
    </lineage>
</organism>
<keyword evidence="4" id="KW-1185">Reference proteome</keyword>
<dbReference type="SUPFAM" id="SSF158745">
    <property type="entry name" value="LanC-like"/>
    <property type="match status" value="1"/>
</dbReference>
<dbReference type="CDD" id="cd04792">
    <property type="entry name" value="LanM-like"/>
    <property type="match status" value="1"/>
</dbReference>
<dbReference type="HOGENOM" id="CLU_009398_1_1_4"/>
<dbReference type="InterPro" id="IPR012341">
    <property type="entry name" value="6hp_glycosidase-like_sf"/>
</dbReference>
<dbReference type="PANTHER" id="PTHR12736">
    <property type="entry name" value="LANC-LIKE PROTEIN"/>
    <property type="match status" value="1"/>
</dbReference>
<proteinExistence type="predicted"/>
<dbReference type="Proteomes" id="UP000064007">
    <property type="component" value="Chromosome 1"/>
</dbReference>
<dbReference type="InterPro" id="IPR007822">
    <property type="entry name" value="LANC-like"/>
</dbReference>
<dbReference type="InterPro" id="IPR017146">
    <property type="entry name" value="Lanti_2_LanM"/>
</dbReference>
<protein>
    <recommendedName>
        <fullName evidence="2">Lantibiotic biosynthesis protein dehydration domain-containing protein</fullName>
    </recommendedName>
</protein>
<dbReference type="GO" id="GO:0046872">
    <property type="term" value="F:metal ion binding"/>
    <property type="evidence" value="ECO:0007669"/>
    <property type="project" value="UniProtKB-KW"/>
</dbReference>
<feature type="binding site" evidence="1">
    <location>
        <position position="631"/>
    </location>
    <ligand>
        <name>Zn(2+)</name>
        <dbReference type="ChEBI" id="CHEBI:29105"/>
    </ligand>
</feature>
<dbReference type="NCBIfam" id="TIGR03897">
    <property type="entry name" value="lanti_2_LanM"/>
    <property type="match status" value="1"/>
</dbReference>
<evidence type="ECO:0000256" key="1">
    <source>
        <dbReference type="PIRSR" id="PIRSR607822-1"/>
    </source>
</evidence>
<name>A0A0D6EW64_9PROT</name>
<evidence type="ECO:0000313" key="3">
    <source>
        <dbReference type="EMBL" id="CEZ19741.1"/>
    </source>
</evidence>
<feature type="binding site" evidence="1">
    <location>
        <position position="583"/>
    </location>
    <ligand>
        <name>Zn(2+)</name>
        <dbReference type="ChEBI" id="CHEBI:29105"/>
    </ligand>
</feature>
<dbReference type="SMART" id="SM01260">
    <property type="entry name" value="LANC_like"/>
    <property type="match status" value="1"/>
</dbReference>
<dbReference type="AlphaFoldDB" id="A0A0D6EW64"/>
<dbReference type="InterPro" id="IPR025410">
    <property type="entry name" value="Lant_dehyd"/>
</dbReference>
<keyword evidence="1" id="KW-0479">Metal-binding</keyword>
<dbReference type="GO" id="GO:0031179">
    <property type="term" value="P:peptide modification"/>
    <property type="evidence" value="ECO:0007669"/>
    <property type="project" value="InterPro"/>
</dbReference>
<evidence type="ECO:0000259" key="2">
    <source>
        <dbReference type="Pfam" id="PF13575"/>
    </source>
</evidence>
<sequence>MHFENIIAHSDHPVPIDIEMILQGSFAEFFSKDPSKKAINMATTKSINSVMSVGFLPSYVRSPEDGMIRDLGGLSHRKDPVKKIIWHNLATDKLRYSVKKFPAPLSTNLPYINNKTKNLDDFAAIFLRGYKEYSKFLLTTYKKKNLIFFLEDFKNLYARKVFRPTRFYATLIRRLKNNSLMDDGITWSADLDFVARFSDWSISDDPIWPILEKERKGLVELNIPVFFMHVESNKIYNHEGFIFNFDCIPGLAQAKTRLSSLSNREIEWQSEIIKVSTFSQVQFRKNISKNLKSKKIKTFNPDEVNRFFSTEVNSIADTIKELAIRESGTASWLCIDWVANSEVPQLSPIGPDLYSGASGIALFFAAHYSVFKHLESKEIALEAIASVRSDLTDSNAQRYARSIGIGGGSGIGSIIYAFSCISQLLDDKSVLDDAEKIALLLTDDLIKIDFQYDLMGGSAGCILALLKLHRITQNKDILTKAIMCGEHLLRSQRTAHGNYRSWVAQGFGKIPYSGLAHGASGFAYALGLLANVTQREDFATASQESLDYDNSFYDESKFNWLPVISNEVQGSRRKFKEHICQWCYGAAGVGLSRIGLLKFSSHNKTNIENDLKKSFESISKNHQYCAGDSMCCGRMGHVEFLNEFARFQNSKQIKEEATQKLSKVIQESHQSCYQFGGANDSELHLNLFRGIAGIAYTALRQIDSKLPNILIWE</sequence>